<name>A0A1Y1YCE8_9PLEO</name>
<protein>
    <submittedName>
        <fullName evidence="2">Uncharacterized protein</fullName>
    </submittedName>
</protein>
<keyword evidence="3" id="KW-1185">Reference proteome</keyword>
<organism evidence="2 3">
    <name type="scientific">Clohesyomyces aquaticus</name>
    <dbReference type="NCBI Taxonomy" id="1231657"/>
    <lineage>
        <taxon>Eukaryota</taxon>
        <taxon>Fungi</taxon>
        <taxon>Dikarya</taxon>
        <taxon>Ascomycota</taxon>
        <taxon>Pezizomycotina</taxon>
        <taxon>Dothideomycetes</taxon>
        <taxon>Pleosporomycetidae</taxon>
        <taxon>Pleosporales</taxon>
        <taxon>Lindgomycetaceae</taxon>
        <taxon>Clohesyomyces</taxon>
    </lineage>
</organism>
<dbReference type="InterPro" id="IPR027796">
    <property type="entry name" value="OTT_1508_deam-like"/>
</dbReference>
<dbReference type="STRING" id="1231657.A0A1Y1YCE8"/>
<dbReference type="Proteomes" id="UP000193144">
    <property type="component" value="Unassembled WGS sequence"/>
</dbReference>
<sequence length="804" mass="91613">MGPTLRFSWDKPSLSGPRLQAYASLLRIQTDGQVDERPEPGYATTDGDGEDHVDGDGDSVAARPLASFNATRLREAFQDWVSELVANVKGGQHVAGTMFVNTAQGLTLVVAKNNGIEGRDRRFLAMLQERLREVSRTQAGFDAGTRDALWEDILQHCNSRISEWIAQFCADTASFAQTNAGSEECELSIQMLRSAVRAVYDAASAEEPQSVIVDTAHVIWKTWGEENFVAAFPSHQDSGRKIWVNVGFLGRLRTACSVLIRAMERLDELGDIIIHPLTWPRRRNRKKWDEANKTWTLGETFQSLGIPYTNAAVKDMCGATWTRHKLIKKFDEIQRQALQVHVEMQLLLYGTRIQPAEANPSSYIGCSKRSCFPCWEFLGTHGGFRTRATHGKIYHMWGIPRVEDVPEPLQALIVRTLNSVEESVLVQLRMKTENGLRLAKESTVGGSSIETRVGFRDYLLRAVLEDEIPDDPQTMDDYGFSRCRIWSEKSHLLGLYGGMLKCDVSSEQMDDWKRSGTLVDNIVSYYMAIPEDCRGGYFPWFQRHTFFLEDSHEEDPDESQGDMVIVTAISKAMVFLHQEDQKTFSRLEPIEKLHSFLFLAIARESMHPIPTDDLWYNFGFCTCRDEHEERRLGGLYAKLVSGNKFWKDYEMSLGMKIPGPPDAPAANFERYGLFQDRIRCPQLESFLREPAGARRPPVWGLRRYFEFEGVHVDVPADVLRAAHAYGISSDLSIRERMQMVAFYKQLWQTFGWNPLEMEEARRRGTLVEHGQSYLQNVEQDVVRQLEKLKQPQENVPGLIMDPLE</sequence>
<reference evidence="2 3" key="1">
    <citation type="submission" date="2016-07" db="EMBL/GenBank/DDBJ databases">
        <title>Pervasive Adenine N6-methylation of Active Genes in Fungi.</title>
        <authorList>
            <consortium name="DOE Joint Genome Institute"/>
            <person name="Mondo S.J."/>
            <person name="Dannebaum R.O."/>
            <person name="Kuo R.C."/>
            <person name="Labutti K."/>
            <person name="Haridas S."/>
            <person name="Kuo A."/>
            <person name="Salamov A."/>
            <person name="Ahrendt S.R."/>
            <person name="Lipzen A."/>
            <person name="Sullivan W."/>
            <person name="Andreopoulos W.B."/>
            <person name="Clum A."/>
            <person name="Lindquist E."/>
            <person name="Daum C."/>
            <person name="Ramamoorthy G.K."/>
            <person name="Gryganskyi A."/>
            <person name="Culley D."/>
            <person name="Magnuson J.K."/>
            <person name="James T.Y."/>
            <person name="O'Malley M.A."/>
            <person name="Stajich J.E."/>
            <person name="Spatafora J.W."/>
            <person name="Visel A."/>
            <person name="Grigoriev I.V."/>
        </authorList>
    </citation>
    <scope>NUCLEOTIDE SEQUENCE [LARGE SCALE GENOMIC DNA]</scope>
    <source>
        <strain evidence="2 3">CBS 115471</strain>
    </source>
</reference>
<feature type="region of interest" description="Disordered" evidence="1">
    <location>
        <begin position="29"/>
        <end position="58"/>
    </location>
</feature>
<dbReference type="EMBL" id="MCFA01000274">
    <property type="protein sequence ID" value="ORX95605.1"/>
    <property type="molecule type" value="Genomic_DNA"/>
</dbReference>
<evidence type="ECO:0000313" key="3">
    <source>
        <dbReference type="Proteomes" id="UP000193144"/>
    </source>
</evidence>
<comment type="caution">
    <text evidence="2">The sequence shown here is derived from an EMBL/GenBank/DDBJ whole genome shotgun (WGS) entry which is preliminary data.</text>
</comment>
<proteinExistence type="predicted"/>
<evidence type="ECO:0000256" key="1">
    <source>
        <dbReference type="SAM" id="MobiDB-lite"/>
    </source>
</evidence>
<dbReference type="Pfam" id="PF14441">
    <property type="entry name" value="OTT_1508_deam"/>
    <property type="match status" value="1"/>
</dbReference>
<dbReference type="AlphaFoldDB" id="A0A1Y1YCE8"/>
<gene>
    <name evidence="2" type="ORF">BCR34DRAFT_607900</name>
</gene>
<dbReference type="OrthoDB" id="3774811at2759"/>
<accession>A0A1Y1YCE8</accession>
<evidence type="ECO:0000313" key="2">
    <source>
        <dbReference type="EMBL" id="ORX95605.1"/>
    </source>
</evidence>